<evidence type="ECO:0000256" key="5">
    <source>
        <dbReference type="PIRSR" id="PIRSR606710-2"/>
    </source>
</evidence>
<dbReference type="EMBL" id="LYPC01000028">
    <property type="protein sequence ID" value="OCT11451.1"/>
    <property type="molecule type" value="Genomic_DNA"/>
</dbReference>
<dbReference type="Pfam" id="PF17851">
    <property type="entry name" value="GH43_C2"/>
    <property type="match status" value="1"/>
</dbReference>
<comment type="similarity">
    <text evidence="1 6">Belongs to the glycosyl hydrolase 43 family.</text>
</comment>
<dbReference type="Pfam" id="PF04616">
    <property type="entry name" value="Glyco_hydro_43"/>
    <property type="match status" value="1"/>
</dbReference>
<name>A0A1C0ZTR2_9BACL</name>
<feature type="active site" description="Proton donor" evidence="4">
    <location>
        <position position="187"/>
    </location>
</feature>
<dbReference type="InterPro" id="IPR051795">
    <property type="entry name" value="Glycosyl_Hydrlase_43"/>
</dbReference>
<feature type="site" description="Important for catalytic activity, responsible for pKa modulation of the active site Glu and correct orientation of both the proton donor and substrate" evidence="5">
    <location>
        <position position="128"/>
    </location>
</feature>
<feature type="active site" description="Proton acceptor" evidence="4">
    <location>
        <position position="15"/>
    </location>
</feature>
<dbReference type="SUPFAM" id="SSF49899">
    <property type="entry name" value="Concanavalin A-like lectins/glucanases"/>
    <property type="match status" value="1"/>
</dbReference>
<evidence type="ECO:0000256" key="4">
    <source>
        <dbReference type="PIRSR" id="PIRSR606710-1"/>
    </source>
</evidence>
<dbReference type="AlphaFoldDB" id="A0A1C0ZTR2"/>
<dbReference type="Gene3D" id="2.60.120.200">
    <property type="match status" value="1"/>
</dbReference>
<dbReference type="Gene3D" id="2.115.10.20">
    <property type="entry name" value="Glycosyl hydrolase domain, family 43"/>
    <property type="match status" value="1"/>
</dbReference>
<dbReference type="InterPro" id="IPR006710">
    <property type="entry name" value="Glyco_hydro_43"/>
</dbReference>
<dbReference type="STRING" id="512399.A8709_07215"/>
<feature type="domain" description="Beta-xylosidase C-terminal Concanavalin A-like" evidence="7">
    <location>
        <begin position="323"/>
        <end position="522"/>
    </location>
</feature>
<evidence type="ECO:0000256" key="2">
    <source>
        <dbReference type="ARBA" id="ARBA00022801"/>
    </source>
</evidence>
<protein>
    <submittedName>
        <fullName evidence="8">Beta-xylosidase</fullName>
    </submittedName>
</protein>
<dbReference type="PANTHER" id="PTHR42812:SF12">
    <property type="entry name" value="BETA-XYLOSIDASE-RELATED"/>
    <property type="match status" value="1"/>
</dbReference>
<reference evidence="9" key="1">
    <citation type="submission" date="2016-05" db="EMBL/GenBank/DDBJ databases">
        <title>Paenibacillus oryzae. sp. nov., isolated from the rice root.</title>
        <authorList>
            <person name="Zhang J."/>
            <person name="Zhang X."/>
        </authorList>
    </citation>
    <scope>NUCLEOTIDE SEQUENCE [LARGE SCALE GENOMIC DNA]</scope>
    <source>
        <strain evidence="9">KCTC13222</strain>
    </source>
</reference>
<evidence type="ECO:0000256" key="3">
    <source>
        <dbReference type="ARBA" id="ARBA00023295"/>
    </source>
</evidence>
<dbReference type="PANTHER" id="PTHR42812">
    <property type="entry name" value="BETA-XYLOSIDASE"/>
    <property type="match status" value="1"/>
</dbReference>
<dbReference type="GO" id="GO:0005975">
    <property type="term" value="P:carbohydrate metabolic process"/>
    <property type="evidence" value="ECO:0007669"/>
    <property type="project" value="InterPro"/>
</dbReference>
<evidence type="ECO:0000313" key="9">
    <source>
        <dbReference type="Proteomes" id="UP000093309"/>
    </source>
</evidence>
<keyword evidence="9" id="KW-1185">Reference proteome</keyword>
<evidence type="ECO:0000256" key="1">
    <source>
        <dbReference type="ARBA" id="ARBA00009865"/>
    </source>
</evidence>
<organism evidence="8 9">
    <name type="scientific">Paenibacillus pectinilyticus</name>
    <dbReference type="NCBI Taxonomy" id="512399"/>
    <lineage>
        <taxon>Bacteria</taxon>
        <taxon>Bacillati</taxon>
        <taxon>Bacillota</taxon>
        <taxon>Bacilli</taxon>
        <taxon>Bacillales</taxon>
        <taxon>Paenibacillaceae</taxon>
        <taxon>Paenibacillus</taxon>
    </lineage>
</organism>
<dbReference type="InterPro" id="IPR041542">
    <property type="entry name" value="GH43_C2"/>
</dbReference>
<dbReference type="InterPro" id="IPR023296">
    <property type="entry name" value="Glyco_hydro_beta-prop_sf"/>
</dbReference>
<dbReference type="CDD" id="cd09000">
    <property type="entry name" value="GH43_SXA-like"/>
    <property type="match status" value="1"/>
</dbReference>
<dbReference type="RefSeq" id="WP_065858499.1">
    <property type="nucleotide sequence ID" value="NZ_LYPC01000028.1"/>
</dbReference>
<gene>
    <name evidence="8" type="ORF">A8709_07215</name>
</gene>
<dbReference type="GO" id="GO:0004553">
    <property type="term" value="F:hydrolase activity, hydrolyzing O-glycosyl compounds"/>
    <property type="evidence" value="ECO:0007669"/>
    <property type="project" value="InterPro"/>
</dbReference>
<evidence type="ECO:0000313" key="8">
    <source>
        <dbReference type="EMBL" id="OCT11451.1"/>
    </source>
</evidence>
<proteinExistence type="inferred from homology"/>
<dbReference type="Proteomes" id="UP000093309">
    <property type="component" value="Unassembled WGS sequence"/>
</dbReference>
<evidence type="ECO:0000259" key="7">
    <source>
        <dbReference type="Pfam" id="PF17851"/>
    </source>
</evidence>
<dbReference type="SUPFAM" id="SSF75005">
    <property type="entry name" value="Arabinanase/levansucrase/invertase"/>
    <property type="match status" value="1"/>
</dbReference>
<comment type="caution">
    <text evidence="8">The sequence shown here is derived from an EMBL/GenBank/DDBJ whole genome shotgun (WGS) entry which is preliminary data.</text>
</comment>
<accession>A0A1C0ZTR2</accession>
<sequence length="525" mass="60307">MNTIVNPILRGFNPDPSIIRVGDDYYLATSTFEWFPGIQIHHSRDLVHWRILPHPLNRVSQLDMLGNVNSGGVWAPCLSYDNGIFYLIYTDVKSRKGAFKDTHNYLVTATNILGPWSEPVYLNSSGFDPSLFHDESGRKWLLNMIWDHRKGRNKFGGIVIQEYSVDENKLTGPVSTIFQGTELGFTEGPHLYKRNGYYYLMIAEGGTKYEHAITMARSTSILGPYEIDPNYPMLTSYGAPDLLLQKAGHGCLVETQTGEWYLAHLCARPTVEHYCTLGRETALQKCIWDVDGWLRLECGGNRPSVEVTAPQLPIHAFKSEAEKDDFDEQQLGLQWNTLRIQPDASWLSLQERKGYLRLRGMESLSSWHRQSLVARRQQSFRFEAETQFEFEPEHFQQMAGLILYYDTDDYVYLRITHEEKMGKVLGIIQTVQGQYDELLQIEVSVPDVTPIRLKATVNREKLQFAYAIEEANWHSVGNEIDIRHLSDDAAFPLRFTGTFVGVCVQDLSGTRLHADFDYFIYREVY</sequence>
<dbReference type="InterPro" id="IPR013320">
    <property type="entry name" value="ConA-like_dom_sf"/>
</dbReference>
<keyword evidence="3 6" id="KW-0326">Glycosidase</keyword>
<keyword evidence="2 6" id="KW-0378">Hydrolase</keyword>
<evidence type="ECO:0000256" key="6">
    <source>
        <dbReference type="RuleBase" id="RU361187"/>
    </source>
</evidence>
<dbReference type="OrthoDB" id="9801455at2"/>